<dbReference type="InParanoid" id="K1WRK0"/>
<gene>
    <name evidence="5" type="ORF">MBM_06803</name>
</gene>
<feature type="compositionally biased region" description="Polar residues" evidence="3">
    <location>
        <begin position="1"/>
        <end position="11"/>
    </location>
</feature>
<dbReference type="Proteomes" id="UP000006753">
    <property type="component" value="Unassembled WGS sequence"/>
</dbReference>
<evidence type="ECO:0000256" key="3">
    <source>
        <dbReference type="SAM" id="MobiDB-lite"/>
    </source>
</evidence>
<dbReference type="InterPro" id="IPR046347">
    <property type="entry name" value="bZIP_sf"/>
</dbReference>
<feature type="compositionally biased region" description="Low complexity" evidence="3">
    <location>
        <begin position="157"/>
        <end position="188"/>
    </location>
</feature>
<feature type="compositionally biased region" description="Basic and acidic residues" evidence="3">
    <location>
        <begin position="47"/>
        <end position="64"/>
    </location>
</feature>
<dbReference type="GO" id="GO:0090575">
    <property type="term" value="C:RNA polymerase II transcription regulator complex"/>
    <property type="evidence" value="ECO:0007669"/>
    <property type="project" value="TreeGrafter"/>
</dbReference>
<organism evidence="5 6">
    <name type="scientific">Marssonina brunnea f. sp. multigermtubi (strain MB_m1)</name>
    <name type="common">Marssonina leaf spot fungus</name>
    <dbReference type="NCBI Taxonomy" id="1072389"/>
    <lineage>
        <taxon>Eukaryota</taxon>
        <taxon>Fungi</taxon>
        <taxon>Dikarya</taxon>
        <taxon>Ascomycota</taxon>
        <taxon>Pezizomycotina</taxon>
        <taxon>Leotiomycetes</taxon>
        <taxon>Helotiales</taxon>
        <taxon>Drepanopezizaceae</taxon>
        <taxon>Drepanopeziza</taxon>
    </lineage>
</organism>
<reference evidence="5 6" key="1">
    <citation type="journal article" date="2012" name="BMC Genomics">
        <title>Sequencing the genome of Marssonina brunnea reveals fungus-poplar co-evolution.</title>
        <authorList>
            <person name="Zhu S."/>
            <person name="Cao Y.-Z."/>
            <person name="Jiang C."/>
            <person name="Tan B.-Y."/>
            <person name="Wang Z."/>
            <person name="Feng S."/>
            <person name="Zhang L."/>
            <person name="Su X.-H."/>
            <person name="Brejova B."/>
            <person name="Vinar T."/>
            <person name="Xu M."/>
            <person name="Wang M.-X."/>
            <person name="Zhang S.-G."/>
            <person name="Huang M.-R."/>
            <person name="Wu R."/>
            <person name="Zhou Y."/>
        </authorList>
    </citation>
    <scope>NUCLEOTIDE SEQUENCE [LARGE SCALE GENOMIC DNA]</scope>
    <source>
        <strain evidence="5 6">MB_m1</strain>
    </source>
</reference>
<dbReference type="InterPro" id="IPR004827">
    <property type="entry name" value="bZIP"/>
</dbReference>
<feature type="region of interest" description="Disordered" evidence="3">
    <location>
        <begin position="149"/>
        <end position="194"/>
    </location>
</feature>
<evidence type="ECO:0000256" key="2">
    <source>
        <dbReference type="ARBA" id="ARBA00023242"/>
    </source>
</evidence>
<keyword evidence="2" id="KW-0539">Nucleus</keyword>
<dbReference type="PANTHER" id="PTHR40621">
    <property type="entry name" value="TRANSCRIPTION FACTOR KAPC-RELATED"/>
    <property type="match status" value="1"/>
</dbReference>
<dbReference type="GO" id="GO:0000976">
    <property type="term" value="F:transcription cis-regulatory region binding"/>
    <property type="evidence" value="ECO:0007669"/>
    <property type="project" value="InterPro"/>
</dbReference>
<comment type="subcellular location">
    <subcellularLocation>
        <location evidence="1">Nucleus</location>
    </subcellularLocation>
</comment>
<dbReference type="PROSITE" id="PS00036">
    <property type="entry name" value="BZIP_BASIC"/>
    <property type="match status" value="1"/>
</dbReference>
<dbReference type="EMBL" id="JH921443">
    <property type="protein sequence ID" value="EKD15042.1"/>
    <property type="molecule type" value="Genomic_DNA"/>
</dbReference>
<feature type="domain" description="BZIP" evidence="4">
    <location>
        <begin position="50"/>
        <end position="64"/>
    </location>
</feature>
<evidence type="ECO:0000313" key="5">
    <source>
        <dbReference type="EMBL" id="EKD15042.1"/>
    </source>
</evidence>
<dbReference type="KEGG" id="mbe:MBM_06803"/>
<sequence length="239" mass="26451">MSECGNLQRTQSVEDEDHGHRGSSASSPPALPLKKGRGGRKVMFPSAEEKKQRNRDSQAAFRERRKEHIAELEQVVQDQKEKLQESQRAQASAKEEVLVLKYKNSLLERILLEQGIDVNAELNNILVFPPRIPEKRARMERPLLRKQEVAPVAATHPPSSFSNSSSSSTVPQSQPQPQIRASPATTWAPTPPLPLDVAAENETFGLDLDFEADFTFGGMMAGAGEKFDLDLGFLSSVHV</sequence>
<evidence type="ECO:0000313" key="6">
    <source>
        <dbReference type="Proteomes" id="UP000006753"/>
    </source>
</evidence>
<keyword evidence="6" id="KW-1185">Reference proteome</keyword>
<feature type="region of interest" description="Disordered" evidence="3">
    <location>
        <begin position="1"/>
        <end position="64"/>
    </location>
</feature>
<protein>
    <submittedName>
        <fullName evidence="5">BZIP transcription factor (MeaB)</fullName>
    </submittedName>
</protein>
<dbReference type="HOGENOM" id="CLU_1161375_0_0_1"/>
<dbReference type="AlphaFoldDB" id="K1WRK0"/>
<dbReference type="InterPro" id="IPR050936">
    <property type="entry name" value="AP-1-like"/>
</dbReference>
<dbReference type="OrthoDB" id="2285533at2759"/>
<accession>K1WRK0</accession>
<evidence type="ECO:0000259" key="4">
    <source>
        <dbReference type="PROSITE" id="PS00036"/>
    </source>
</evidence>
<dbReference type="PANTHER" id="PTHR40621:SF9">
    <property type="entry name" value="MEAB PROTEIN"/>
    <property type="match status" value="1"/>
</dbReference>
<name>K1WRK0_MARBU</name>
<dbReference type="STRING" id="1072389.K1WRK0"/>
<dbReference type="GO" id="GO:0001228">
    <property type="term" value="F:DNA-binding transcription activator activity, RNA polymerase II-specific"/>
    <property type="evidence" value="ECO:0007669"/>
    <property type="project" value="TreeGrafter"/>
</dbReference>
<dbReference type="SUPFAM" id="SSF57959">
    <property type="entry name" value="Leucine zipper domain"/>
    <property type="match status" value="1"/>
</dbReference>
<dbReference type="CDD" id="cd14688">
    <property type="entry name" value="bZIP_YAP"/>
    <property type="match status" value="1"/>
</dbReference>
<proteinExistence type="predicted"/>
<evidence type="ECO:0000256" key="1">
    <source>
        <dbReference type="ARBA" id="ARBA00004123"/>
    </source>
</evidence>
<dbReference type="Gene3D" id="1.20.5.170">
    <property type="match status" value="1"/>
</dbReference>